<gene>
    <name evidence="2" type="ORF">HO133_004100</name>
</gene>
<dbReference type="EMBL" id="JACCJB010000019">
    <property type="protein sequence ID" value="KAF6219631.1"/>
    <property type="molecule type" value="Genomic_DNA"/>
</dbReference>
<proteinExistence type="predicted"/>
<feature type="region of interest" description="Disordered" evidence="1">
    <location>
        <begin position="702"/>
        <end position="729"/>
    </location>
</feature>
<accession>A0A8H6CAH1</accession>
<dbReference type="GeneID" id="59332509"/>
<sequence length="805" mass="83227">MPFEEYWCIHVYHTPSEQTAVADDLQRSFARNLGQLYGLDPPTKSFCLSVEKENYTSFNATGLTERQWWPVYTTPCCDVTSCAVQVANAQMLCWPTPAPVPGDPLLWDELTTNLSTSPSVYVLYTNISATNDCTSTIGNTYGTTTLSYAPSDLHSMEYNFALSGTTGVSAIGQKWNTINYANLVSNCTGLPFHNPSWSDGNEVWQSWMYTLKHCYPLLQDSPALGLVDPAWARCDQQIAMYDPPRALVPGKALGPAPPAPTLSPVSSPEGDPPSDSSNDPAAAKDSAANDPQANIDPAAATPAPAKDSASGGLNTDSDPANVEPKPANDPASAKDSFNSDSSIVPQNPESDPADESESQNMDSQPAEPAPVLAPSVTTIAGHSIQVPASQSIVGVVLVDGQSITAGHDTTTVSSTQIALHTNGDLVLGTSTVHNVLPFDAPAPAQALFVTTVAGHSIQIAPSRSNVVMVDGQPVSAGASPTTVSSTHIALHTNGDLASTIHNILPTAPPVPLSYFTVGSQTITLSSSRDLAARTTHAAGDPGFAVDSTIVSLGSSALHIGSSTIPITPPNPALPAIITTAAGHLLTLLPSGIVVAGTTLTANAPAITVSSTLLSFGPNGFVAGTSTTPLVLPAFPSSSVCTTLGQTFTALPSGTIAVAGVTLTSNAPAITASGTLMSLGANRFVNGTTTISLPSVETASPRGGLGGFNYSETNSASNTTQTRPDSNPDVFSGGADRIALRKSLLFGAAMLSRLYSTASCDNPVLLPGMDGLLNEDEAEKRERLLMERKGNNIAVASSILHGAPAS</sequence>
<comment type="caution">
    <text evidence="2">The sequence shown here is derived from an EMBL/GenBank/DDBJ whole genome shotgun (WGS) entry which is preliminary data.</text>
</comment>
<feature type="compositionally biased region" description="Low complexity" evidence="1">
    <location>
        <begin position="262"/>
        <end position="305"/>
    </location>
</feature>
<feature type="compositionally biased region" description="Polar residues" evidence="1">
    <location>
        <begin position="709"/>
        <end position="724"/>
    </location>
</feature>
<evidence type="ECO:0000256" key="1">
    <source>
        <dbReference type="SAM" id="MobiDB-lite"/>
    </source>
</evidence>
<feature type="region of interest" description="Disordered" evidence="1">
    <location>
        <begin position="249"/>
        <end position="370"/>
    </location>
</feature>
<protein>
    <submittedName>
        <fullName evidence="2">Uncharacterized protein</fullName>
    </submittedName>
</protein>
<dbReference type="Proteomes" id="UP000593566">
    <property type="component" value="Unassembled WGS sequence"/>
</dbReference>
<dbReference type="RefSeq" id="XP_037149066.1">
    <property type="nucleotide sequence ID" value="XM_037295019.1"/>
</dbReference>
<keyword evidence="3" id="KW-1185">Reference proteome</keyword>
<evidence type="ECO:0000313" key="2">
    <source>
        <dbReference type="EMBL" id="KAF6219631.1"/>
    </source>
</evidence>
<feature type="compositionally biased region" description="Polar residues" evidence="1">
    <location>
        <begin position="335"/>
        <end position="349"/>
    </location>
</feature>
<evidence type="ECO:0000313" key="3">
    <source>
        <dbReference type="Proteomes" id="UP000593566"/>
    </source>
</evidence>
<name>A0A8H6CAH1_9LECA</name>
<dbReference type="AlphaFoldDB" id="A0A8H6CAH1"/>
<reference evidence="2 3" key="1">
    <citation type="journal article" date="2020" name="Genomics">
        <title>Complete, high-quality genomes from long-read metagenomic sequencing of two wolf lichen thalli reveals enigmatic genome architecture.</title>
        <authorList>
            <person name="McKenzie S.K."/>
            <person name="Walston R.F."/>
            <person name="Allen J.L."/>
        </authorList>
    </citation>
    <scope>NUCLEOTIDE SEQUENCE [LARGE SCALE GENOMIC DNA]</scope>
    <source>
        <strain evidence="2">WasteWater1</strain>
    </source>
</reference>
<organism evidence="2 3">
    <name type="scientific">Letharia lupina</name>
    <dbReference type="NCBI Taxonomy" id="560253"/>
    <lineage>
        <taxon>Eukaryota</taxon>
        <taxon>Fungi</taxon>
        <taxon>Dikarya</taxon>
        <taxon>Ascomycota</taxon>
        <taxon>Pezizomycotina</taxon>
        <taxon>Lecanoromycetes</taxon>
        <taxon>OSLEUM clade</taxon>
        <taxon>Lecanoromycetidae</taxon>
        <taxon>Lecanorales</taxon>
        <taxon>Lecanorineae</taxon>
        <taxon>Parmeliaceae</taxon>
        <taxon>Letharia</taxon>
    </lineage>
</organism>